<name>A0A378RMS1_MYROD</name>
<proteinExistence type="predicted"/>
<keyword evidence="3" id="KW-1185">Reference proteome</keyword>
<evidence type="ECO:0000256" key="1">
    <source>
        <dbReference type="SAM" id="Phobius"/>
    </source>
</evidence>
<feature type="transmembrane region" description="Helical" evidence="1">
    <location>
        <begin position="205"/>
        <end position="223"/>
    </location>
</feature>
<accession>A0A378RMS1</accession>
<dbReference type="RefSeq" id="WP_115091210.1">
    <property type="nucleotide sequence ID" value="NZ_CP068107.1"/>
</dbReference>
<dbReference type="EMBL" id="UGQL01000001">
    <property type="protein sequence ID" value="STZ28274.1"/>
    <property type="molecule type" value="Genomic_DNA"/>
</dbReference>
<gene>
    <name evidence="2" type="ORF">NCTC11179_01816</name>
</gene>
<evidence type="ECO:0000313" key="3">
    <source>
        <dbReference type="Proteomes" id="UP000255024"/>
    </source>
</evidence>
<feature type="transmembrane region" description="Helical" evidence="1">
    <location>
        <begin position="129"/>
        <end position="148"/>
    </location>
</feature>
<protein>
    <submittedName>
        <fullName evidence="2">Uncharacterized protein</fullName>
    </submittedName>
</protein>
<feature type="transmembrane region" description="Helical" evidence="1">
    <location>
        <begin position="154"/>
        <end position="171"/>
    </location>
</feature>
<dbReference type="AlphaFoldDB" id="A0A378RMS1"/>
<organism evidence="2 3">
    <name type="scientific">Myroides odoratus</name>
    <name type="common">Flavobacterium odoratum</name>
    <dbReference type="NCBI Taxonomy" id="256"/>
    <lineage>
        <taxon>Bacteria</taxon>
        <taxon>Pseudomonadati</taxon>
        <taxon>Bacteroidota</taxon>
        <taxon>Flavobacteriia</taxon>
        <taxon>Flavobacteriales</taxon>
        <taxon>Flavobacteriaceae</taxon>
        <taxon>Myroides</taxon>
    </lineage>
</organism>
<sequence length="231" mass="27061">MKTVHLKLFFPRNWYHARKLKIYADNKKLAWIMHNQTIEIQVPKETQSLEWKLDYFKNTISLPNKKQPLYILLSMDVGRGTLQLYLKTLKRKCIQGKIVSQEEFENSTSTTIYQNDQEWLPQIQLDKSILFIGLLIGIISLVYAVFMQTEWRDIVFLLGGGTILSLLILIFEKNKIALGEYKNRMWASIGSFILTIFLIPTHDFAIQMLLIILTVGFILRFLLHIKKLQAK</sequence>
<evidence type="ECO:0000313" key="2">
    <source>
        <dbReference type="EMBL" id="STZ28274.1"/>
    </source>
</evidence>
<dbReference type="Proteomes" id="UP000255024">
    <property type="component" value="Unassembled WGS sequence"/>
</dbReference>
<keyword evidence="1" id="KW-0812">Transmembrane</keyword>
<reference evidence="2 3" key="1">
    <citation type="submission" date="2018-06" db="EMBL/GenBank/DDBJ databases">
        <authorList>
            <consortium name="Pathogen Informatics"/>
            <person name="Doyle S."/>
        </authorList>
    </citation>
    <scope>NUCLEOTIDE SEQUENCE [LARGE SCALE GENOMIC DNA]</scope>
    <source>
        <strain evidence="2 3">NCTC11179</strain>
    </source>
</reference>
<keyword evidence="1" id="KW-1133">Transmembrane helix</keyword>
<keyword evidence="1" id="KW-0472">Membrane</keyword>